<dbReference type="RefSeq" id="WP_075728962.1">
    <property type="nucleotide sequence ID" value="NZ_BJNB01000045.1"/>
</dbReference>
<gene>
    <name evidence="5" type="ORF">CFL01nite_21610</name>
</gene>
<evidence type="ECO:0000259" key="4">
    <source>
        <dbReference type="Pfam" id="PF19407"/>
    </source>
</evidence>
<evidence type="ECO:0000256" key="3">
    <source>
        <dbReference type="SAM" id="SignalP"/>
    </source>
</evidence>
<keyword evidence="3" id="KW-0732">Signal</keyword>
<dbReference type="NCBIfam" id="TIGR01167">
    <property type="entry name" value="LPXTG_anchor"/>
    <property type="match status" value="1"/>
</dbReference>
<keyword evidence="2" id="KW-1133">Transmembrane helix</keyword>
<evidence type="ECO:0000256" key="1">
    <source>
        <dbReference type="SAM" id="MobiDB-lite"/>
    </source>
</evidence>
<feature type="domain" description="DUF5979" evidence="4">
    <location>
        <begin position="495"/>
        <end position="613"/>
    </location>
</feature>
<feature type="region of interest" description="Disordered" evidence="1">
    <location>
        <begin position="868"/>
        <end position="932"/>
    </location>
</feature>
<feature type="domain" description="DUF5979" evidence="4">
    <location>
        <begin position="726"/>
        <end position="849"/>
    </location>
</feature>
<dbReference type="Pfam" id="PF19407">
    <property type="entry name" value="DUF5979"/>
    <property type="match status" value="3"/>
</dbReference>
<dbReference type="Proteomes" id="UP000315353">
    <property type="component" value="Unassembled WGS sequence"/>
</dbReference>
<feature type="chain" id="PRO_5044495499" description="DUF5979 domain-containing protein" evidence="3">
    <location>
        <begin position="27"/>
        <end position="965"/>
    </location>
</feature>
<feature type="transmembrane region" description="Helical" evidence="2">
    <location>
        <begin position="939"/>
        <end position="958"/>
    </location>
</feature>
<accession>A0AB73B9Y5</accession>
<feature type="region of interest" description="Disordered" evidence="1">
    <location>
        <begin position="291"/>
        <end position="330"/>
    </location>
</feature>
<feature type="domain" description="DUF5979" evidence="4">
    <location>
        <begin position="620"/>
        <end position="720"/>
    </location>
</feature>
<keyword evidence="2" id="KW-0812">Transmembrane</keyword>
<dbReference type="GeneID" id="82879351"/>
<feature type="compositionally biased region" description="Polar residues" evidence="1">
    <location>
        <begin position="919"/>
        <end position="932"/>
    </location>
</feature>
<dbReference type="AlphaFoldDB" id="A0AB73B9Y5"/>
<organism evidence="5 6">
    <name type="scientific">Corynebacterium flavescens</name>
    <dbReference type="NCBI Taxonomy" id="28028"/>
    <lineage>
        <taxon>Bacteria</taxon>
        <taxon>Bacillati</taxon>
        <taxon>Actinomycetota</taxon>
        <taxon>Actinomycetes</taxon>
        <taxon>Mycobacteriales</taxon>
        <taxon>Corynebacteriaceae</taxon>
        <taxon>Corynebacterium</taxon>
    </lineage>
</organism>
<protein>
    <recommendedName>
        <fullName evidence="4">DUF5979 domain-containing protein</fullName>
    </recommendedName>
</protein>
<keyword evidence="2" id="KW-0472">Membrane</keyword>
<feature type="compositionally biased region" description="Low complexity" evidence="1">
    <location>
        <begin position="873"/>
        <end position="883"/>
    </location>
</feature>
<name>A0AB73B9Y5_CORFL</name>
<evidence type="ECO:0000313" key="6">
    <source>
        <dbReference type="Proteomes" id="UP000315353"/>
    </source>
</evidence>
<dbReference type="Gene3D" id="2.60.40.1140">
    <property type="entry name" value="Collagen-binding surface protein Cna, B-type domain"/>
    <property type="match status" value="1"/>
</dbReference>
<evidence type="ECO:0000256" key="2">
    <source>
        <dbReference type="SAM" id="Phobius"/>
    </source>
</evidence>
<dbReference type="EMBL" id="BJNB01000045">
    <property type="protein sequence ID" value="GEB98666.1"/>
    <property type="molecule type" value="Genomic_DNA"/>
</dbReference>
<feature type="compositionally biased region" description="Polar residues" evidence="1">
    <location>
        <begin position="291"/>
        <end position="319"/>
    </location>
</feature>
<dbReference type="InterPro" id="IPR046022">
    <property type="entry name" value="DUF5979"/>
</dbReference>
<sequence>MNRVKRLRKSLWGGAAVSALTLGVIAAPVAPLAGADEITGCSYGTGGPNDKALCWIDMSSFGEVTKAQLADNPTGVMKPLNLTIGNYKFTMNATVMAGKDGAQGVSAKKLPTWGGAVMGNTQSGQDYFKNTSGSPALYQIDGENAAGPLEKDTVKLSDIKVVDTRDNSEVKEGFSLVVADAESTDDGEGFIWKSNSAIKEYQEVVPNTWQTPCSGSKTGFETNEVSCIGGEKDFVGQNRGIMMAQADAPHEISSSFSNGKSAVGGSSKQGVAFAVVFTTLSGGVTVTQDGGSDGSFQVDMSTEGQQAGTASSDGGQDSTDPYPVLSGPEGSTAAYTAKHVTGTGQGAYDTEWKCTVGGEVVTPTLSEDGMTASINVGPNQNGNCEYIAVAKGPKTGNDKEIINPNTTAYLNPQSVKGKGEITDVAFDNGEETKTVPGQGKWTIKLVDGQPQAEFTPEKDYDGPVTPQNYTITDQYGLTAEGKLEVEITKTPVGGFSIAKSLNADVDNPTESFNDKLFNFDYECTDSEGKTLKEGSIELKPGESKNAVESIGEIKEGASCKVTEKDASVANFDWSTKWEIKGGTITEEEPDHVVFEVASGKPGQPVAVGVENIYKAKRGSFDIVKSLSGEAAAAAANTDFKFNYSCVVGEKVVASGNKTITGAGSATVDDVPLVSDCTVTESNATVPGTSLQSKITPSEFKLLDESDKPVEVTVNADNEYTYVDGGFTITKQVEGDAVSFAPDEFTMNYQCEAPTYGVEENDEDKPETKSVELKAGESTTVDDVIPGSKCKVWEDDAPAKNKPGFLGSSTNTPGASWNNYYEVNGVKADPAEFTVESAKTTQVTVTNVYNKEGKNGLIIIPFPIPFPVPGGGSSTPPDGGSSVTPPSPVTPSQPAQPGTPVQPGTPAEPGTPEQPAKGQPSAQAQKSTPSKSLANTGANVAWLAGGALMLLAAGAFFVMRSKKRNS</sequence>
<reference evidence="5 6" key="1">
    <citation type="submission" date="2019-06" db="EMBL/GenBank/DDBJ databases">
        <title>Whole genome shotgun sequence of Corynebacterium flavescens NBRC 14136.</title>
        <authorList>
            <person name="Hosoyama A."/>
            <person name="Uohara A."/>
            <person name="Ohji S."/>
            <person name="Ichikawa N."/>
        </authorList>
    </citation>
    <scope>NUCLEOTIDE SEQUENCE [LARGE SCALE GENOMIC DNA]</scope>
    <source>
        <strain evidence="5 6">NBRC 14136</strain>
    </source>
</reference>
<evidence type="ECO:0000313" key="5">
    <source>
        <dbReference type="EMBL" id="GEB98666.1"/>
    </source>
</evidence>
<comment type="caution">
    <text evidence="5">The sequence shown here is derived from an EMBL/GenBank/DDBJ whole genome shotgun (WGS) entry which is preliminary data.</text>
</comment>
<proteinExistence type="predicted"/>
<feature type="signal peptide" evidence="3">
    <location>
        <begin position="1"/>
        <end position="26"/>
    </location>
</feature>